<feature type="transmembrane region" description="Helical" evidence="2">
    <location>
        <begin position="42"/>
        <end position="67"/>
    </location>
</feature>
<dbReference type="EMBL" id="CAOQHR010000002">
    <property type="protein sequence ID" value="CAI6299003.1"/>
    <property type="molecule type" value="Genomic_DNA"/>
</dbReference>
<dbReference type="OrthoDB" id="3944567at2759"/>
<feature type="region of interest" description="Disordered" evidence="1">
    <location>
        <begin position="494"/>
        <end position="655"/>
    </location>
</feature>
<feature type="compositionally biased region" description="Polar residues" evidence="1">
    <location>
        <begin position="573"/>
        <end position="585"/>
    </location>
</feature>
<proteinExistence type="predicted"/>
<accession>A0A9W4XIH6</accession>
<keyword evidence="2" id="KW-1133">Transmembrane helix</keyword>
<feature type="compositionally biased region" description="Low complexity" evidence="1">
    <location>
        <begin position="218"/>
        <end position="234"/>
    </location>
</feature>
<sequence length="655" mass="70663">MVHFNDQMAGSDHSSEATQLPEKPEGEVIVTKTYTKLPRRQWTLIAVTALLHVLLWSSSMSLGVTIFQLVSDPNDTTNLASQTLTLTSSIATLAYVLLHTIFSLKQRAWRHERRRPSIERTTYVAVRFAVTLCILWLLTTGWNMIIVARQPTCLPKSNGLDGWEAGPTCHANRIGVASSTIALISSFTLFYMLATVPRPFESHLFKYSNKLPSTPNNLTPGTSRRPSPSLSPTSALEKHRTHGSVSTHLRSPSILSSTTDIDTLDLNSTSPTSTIKAPSPIRPGLGIFTSNEQPPPLPPAFIMSARASSSNLETQSLAPSASTQHLPLPSHIHNSALPPGFVPIPLSAPLPPSSWRAMHPSSPSLPAASRSSPHIPNTNRGANVGYYKPHFSRSSISLTRPHRLSGVTPATSVAWSSRSGSTGPDSEAVASSSSGTGNSVSNHTGAVNHTTMLSENAYAFTLNGIPIEGAGSSPPPSTSIKGKEWVVVGHHRTVSAPDTTSGGQQRPIQQQQVSRDLEGKVRKSASRRSRIENNSTPAIDVSASSRSSEESQSQSRTPDLSHTIKRKPLDRTASMNGINITQSQDVPVPKLNVRKSRSQSTIGYTYQSTTRTLKSASRSSHHRLGRSTSSGSRDEHGPLTFEQVKNKPLPRIAAL</sequence>
<dbReference type="Proteomes" id="UP001152607">
    <property type="component" value="Unassembled WGS sequence"/>
</dbReference>
<comment type="caution">
    <text evidence="3">The sequence shown here is derived from an EMBL/GenBank/DDBJ whole genome shotgun (WGS) entry which is preliminary data.</text>
</comment>
<evidence type="ECO:0000256" key="2">
    <source>
        <dbReference type="SAM" id="Phobius"/>
    </source>
</evidence>
<protein>
    <submittedName>
        <fullName evidence="3">Uncharacterized protein</fullName>
    </submittedName>
</protein>
<evidence type="ECO:0000256" key="1">
    <source>
        <dbReference type="SAM" id="MobiDB-lite"/>
    </source>
</evidence>
<feature type="region of interest" description="Disordered" evidence="1">
    <location>
        <begin position="213"/>
        <end position="295"/>
    </location>
</feature>
<keyword evidence="2" id="KW-0472">Membrane</keyword>
<keyword evidence="2" id="KW-0812">Transmembrane</keyword>
<evidence type="ECO:0000313" key="3">
    <source>
        <dbReference type="EMBL" id="CAI6299003.1"/>
    </source>
</evidence>
<keyword evidence="4" id="KW-1185">Reference proteome</keyword>
<feature type="compositionally biased region" description="Low complexity" evidence="1">
    <location>
        <begin position="360"/>
        <end position="373"/>
    </location>
</feature>
<feature type="compositionally biased region" description="Low complexity" evidence="1">
    <location>
        <begin position="544"/>
        <end position="556"/>
    </location>
</feature>
<feature type="transmembrane region" description="Helical" evidence="2">
    <location>
        <begin position="124"/>
        <end position="145"/>
    </location>
</feature>
<feature type="compositionally biased region" description="Low complexity" evidence="1">
    <location>
        <begin position="428"/>
        <end position="444"/>
    </location>
</feature>
<feature type="region of interest" description="Disordered" evidence="1">
    <location>
        <begin position="402"/>
        <end position="445"/>
    </location>
</feature>
<evidence type="ECO:0000313" key="4">
    <source>
        <dbReference type="Proteomes" id="UP001152607"/>
    </source>
</evidence>
<feature type="region of interest" description="Disordered" evidence="1">
    <location>
        <begin position="1"/>
        <end position="24"/>
    </location>
</feature>
<organism evidence="3 4">
    <name type="scientific">Periconia digitata</name>
    <dbReference type="NCBI Taxonomy" id="1303443"/>
    <lineage>
        <taxon>Eukaryota</taxon>
        <taxon>Fungi</taxon>
        <taxon>Dikarya</taxon>
        <taxon>Ascomycota</taxon>
        <taxon>Pezizomycotina</taxon>
        <taxon>Dothideomycetes</taxon>
        <taxon>Pleosporomycetidae</taxon>
        <taxon>Pleosporales</taxon>
        <taxon>Massarineae</taxon>
        <taxon>Periconiaceae</taxon>
        <taxon>Periconia</taxon>
    </lineage>
</organism>
<feature type="transmembrane region" description="Helical" evidence="2">
    <location>
        <begin position="79"/>
        <end position="104"/>
    </location>
</feature>
<name>A0A9W4XIH6_9PLEO</name>
<reference evidence="3" key="1">
    <citation type="submission" date="2023-01" db="EMBL/GenBank/DDBJ databases">
        <authorList>
            <person name="Van Ghelder C."/>
            <person name="Rancurel C."/>
        </authorList>
    </citation>
    <scope>NUCLEOTIDE SEQUENCE</scope>
    <source>
        <strain evidence="3">CNCM I-4278</strain>
    </source>
</reference>
<feature type="compositionally biased region" description="Polar residues" evidence="1">
    <location>
        <begin position="243"/>
        <end position="276"/>
    </location>
</feature>
<feature type="compositionally biased region" description="Polar residues" evidence="1">
    <location>
        <begin position="598"/>
        <end position="618"/>
    </location>
</feature>
<dbReference type="AlphaFoldDB" id="A0A9W4XIH6"/>
<feature type="compositionally biased region" description="Polar residues" evidence="1">
    <location>
        <begin position="408"/>
        <end position="424"/>
    </location>
</feature>
<gene>
    <name evidence="3" type="ORF">PDIGIT_LOCUS2762</name>
</gene>
<feature type="region of interest" description="Disordered" evidence="1">
    <location>
        <begin position="355"/>
        <end position="386"/>
    </location>
</feature>